<sequence>MEEFENKCYETEVKIQNVLDNSSAKANVYTANNDQGFNAVENIQLIKSNSFKKPKHNIESLSGDYKDWPSFKDLYVSLARDKRCLSIIPRKISVSYELFVVRTC</sequence>
<protein>
    <submittedName>
        <fullName evidence="1">Uncharacterized protein</fullName>
    </submittedName>
</protein>
<evidence type="ECO:0000313" key="1">
    <source>
        <dbReference type="EMBL" id="GFS92525.1"/>
    </source>
</evidence>
<proteinExistence type="predicted"/>
<dbReference type="Proteomes" id="UP000887013">
    <property type="component" value="Unassembled WGS sequence"/>
</dbReference>
<accession>A0A8X6TA32</accession>
<dbReference type="EMBL" id="BMAW01099930">
    <property type="protein sequence ID" value="GFS92525.1"/>
    <property type="molecule type" value="Genomic_DNA"/>
</dbReference>
<keyword evidence="2" id="KW-1185">Reference proteome</keyword>
<dbReference type="AlphaFoldDB" id="A0A8X6TA32"/>
<organism evidence="1 2">
    <name type="scientific">Nephila pilipes</name>
    <name type="common">Giant wood spider</name>
    <name type="synonym">Nephila maculata</name>
    <dbReference type="NCBI Taxonomy" id="299642"/>
    <lineage>
        <taxon>Eukaryota</taxon>
        <taxon>Metazoa</taxon>
        <taxon>Ecdysozoa</taxon>
        <taxon>Arthropoda</taxon>
        <taxon>Chelicerata</taxon>
        <taxon>Arachnida</taxon>
        <taxon>Araneae</taxon>
        <taxon>Araneomorphae</taxon>
        <taxon>Entelegynae</taxon>
        <taxon>Araneoidea</taxon>
        <taxon>Nephilidae</taxon>
        <taxon>Nephila</taxon>
    </lineage>
</organism>
<reference evidence="1" key="1">
    <citation type="submission" date="2020-08" db="EMBL/GenBank/DDBJ databases">
        <title>Multicomponent nature underlies the extraordinary mechanical properties of spider dragline silk.</title>
        <authorList>
            <person name="Kono N."/>
            <person name="Nakamura H."/>
            <person name="Mori M."/>
            <person name="Yoshida Y."/>
            <person name="Ohtoshi R."/>
            <person name="Malay A.D."/>
            <person name="Moran D.A.P."/>
            <person name="Tomita M."/>
            <person name="Numata K."/>
            <person name="Arakawa K."/>
        </authorList>
    </citation>
    <scope>NUCLEOTIDE SEQUENCE</scope>
</reference>
<dbReference type="OrthoDB" id="6431417at2759"/>
<evidence type="ECO:0000313" key="2">
    <source>
        <dbReference type="Proteomes" id="UP000887013"/>
    </source>
</evidence>
<comment type="caution">
    <text evidence="1">The sequence shown here is derived from an EMBL/GenBank/DDBJ whole genome shotgun (WGS) entry which is preliminary data.</text>
</comment>
<name>A0A8X6TA32_NEPPI</name>
<gene>
    <name evidence="1" type="ORF">NPIL_581161</name>
</gene>